<feature type="compositionally biased region" description="Polar residues" evidence="2">
    <location>
        <begin position="308"/>
        <end position="324"/>
    </location>
</feature>
<dbReference type="EMBL" id="JBHSZV010000027">
    <property type="protein sequence ID" value="MFC7062346.1"/>
    <property type="molecule type" value="Genomic_DNA"/>
</dbReference>
<gene>
    <name evidence="3" type="ORF">ACFQIC_10795</name>
</gene>
<dbReference type="SUPFAM" id="SSF48452">
    <property type="entry name" value="TPR-like"/>
    <property type="match status" value="1"/>
</dbReference>
<keyword evidence="1" id="KW-0802">TPR repeat</keyword>
<feature type="region of interest" description="Disordered" evidence="2">
    <location>
        <begin position="308"/>
        <end position="336"/>
    </location>
</feature>
<feature type="repeat" description="TPR" evidence="1">
    <location>
        <begin position="196"/>
        <end position="229"/>
    </location>
</feature>
<dbReference type="InterPro" id="IPR019734">
    <property type="entry name" value="TPR_rpt"/>
</dbReference>
<accession>A0ABW2ELL1</accession>
<comment type="caution">
    <text evidence="3">The sequence shown here is derived from an EMBL/GenBank/DDBJ whole genome shotgun (WGS) entry which is preliminary data.</text>
</comment>
<dbReference type="InterPro" id="IPR011990">
    <property type="entry name" value="TPR-like_helical_dom_sf"/>
</dbReference>
<feature type="repeat" description="TPR" evidence="1">
    <location>
        <begin position="162"/>
        <end position="195"/>
    </location>
</feature>
<dbReference type="Proteomes" id="UP001596410">
    <property type="component" value="Unassembled WGS sequence"/>
</dbReference>
<evidence type="ECO:0000256" key="2">
    <source>
        <dbReference type="SAM" id="MobiDB-lite"/>
    </source>
</evidence>
<name>A0ABW2ELL1_9BACI</name>
<dbReference type="Pfam" id="PF13181">
    <property type="entry name" value="TPR_8"/>
    <property type="match status" value="1"/>
</dbReference>
<reference evidence="4" key="1">
    <citation type="journal article" date="2019" name="Int. J. Syst. Evol. Microbiol.">
        <title>The Global Catalogue of Microorganisms (GCM) 10K type strain sequencing project: providing services to taxonomists for standard genome sequencing and annotation.</title>
        <authorList>
            <consortium name="The Broad Institute Genomics Platform"/>
            <consortium name="The Broad Institute Genome Sequencing Center for Infectious Disease"/>
            <person name="Wu L."/>
            <person name="Ma J."/>
        </authorList>
    </citation>
    <scope>NUCLEOTIDE SEQUENCE [LARGE SCALE GENOMIC DNA]</scope>
    <source>
        <strain evidence="4">CGMCC 4.1621</strain>
    </source>
</reference>
<evidence type="ECO:0000313" key="3">
    <source>
        <dbReference type="EMBL" id="MFC7062346.1"/>
    </source>
</evidence>
<keyword evidence="4" id="KW-1185">Reference proteome</keyword>
<proteinExistence type="predicted"/>
<sequence>MKGNQINPRFIQMLTGRKKEDVKENPSIVDLKSDHTKVIVENRESLRPESLNSFKLKCGHCNQNGIYEVGKVAINVMDKKKPTHEDFQLNGYFRCKHCNAAGDWELPTDLMMLGITAMITPEKMADRCFVGKNAMFDGSSHRFATDGEEHLLDLLEQNPKDAFLWNRLGNLFQTCGRPELAAASFEKSISYQPDQLESQYSLGFLFEDVGEFEKAADHYEKVLIAAESYKEFDAPKLRDMLASTLNLLFCIHLKTDETIPFLSEYVRDRISEVVQFKFTRVLDWNPVLDPADYTTFYPLAEAFMGEQSKQIPKSEQVNLPSSGSGKKKKRKKRRKR</sequence>
<dbReference type="PROSITE" id="PS50005">
    <property type="entry name" value="TPR"/>
    <property type="match status" value="2"/>
</dbReference>
<evidence type="ECO:0000313" key="4">
    <source>
        <dbReference type="Proteomes" id="UP001596410"/>
    </source>
</evidence>
<feature type="compositionally biased region" description="Basic residues" evidence="2">
    <location>
        <begin position="325"/>
        <end position="336"/>
    </location>
</feature>
<dbReference type="SMART" id="SM00028">
    <property type="entry name" value="TPR"/>
    <property type="match status" value="2"/>
</dbReference>
<organism evidence="3 4">
    <name type="scientific">Halobacillus seohaensis</name>
    <dbReference type="NCBI Taxonomy" id="447421"/>
    <lineage>
        <taxon>Bacteria</taxon>
        <taxon>Bacillati</taxon>
        <taxon>Bacillota</taxon>
        <taxon>Bacilli</taxon>
        <taxon>Bacillales</taxon>
        <taxon>Bacillaceae</taxon>
        <taxon>Halobacillus</taxon>
    </lineage>
</organism>
<dbReference type="RefSeq" id="WP_204712160.1">
    <property type="nucleotide sequence ID" value="NZ_JBHSZV010000027.1"/>
</dbReference>
<dbReference type="Gene3D" id="1.25.40.10">
    <property type="entry name" value="Tetratricopeptide repeat domain"/>
    <property type="match status" value="1"/>
</dbReference>
<evidence type="ECO:0000256" key="1">
    <source>
        <dbReference type="PROSITE-ProRule" id="PRU00339"/>
    </source>
</evidence>
<protein>
    <submittedName>
        <fullName evidence="3">Tetratricopeptide repeat protein</fullName>
    </submittedName>
</protein>